<protein>
    <submittedName>
        <fullName evidence="1">Carboxypeptidase-like regulatory domain-containing protein</fullName>
    </submittedName>
</protein>
<dbReference type="SUPFAM" id="SSF49464">
    <property type="entry name" value="Carboxypeptidase regulatory domain-like"/>
    <property type="match status" value="1"/>
</dbReference>
<comment type="caution">
    <text evidence="1">The sequence shown here is derived from an EMBL/GenBank/DDBJ whole genome shotgun (WGS) entry which is preliminary data.</text>
</comment>
<gene>
    <name evidence="1" type="ORF">ACFO3O_04125</name>
</gene>
<organism evidence="1 2">
    <name type="scientific">Dokdonia ponticola</name>
    <dbReference type="NCBI Taxonomy" id="2041041"/>
    <lineage>
        <taxon>Bacteria</taxon>
        <taxon>Pseudomonadati</taxon>
        <taxon>Bacteroidota</taxon>
        <taxon>Flavobacteriia</taxon>
        <taxon>Flavobacteriales</taxon>
        <taxon>Flavobacteriaceae</taxon>
        <taxon>Dokdonia</taxon>
    </lineage>
</organism>
<keyword evidence="2" id="KW-1185">Reference proteome</keyword>
<sequence>MRILFALICCTFLMSCGSDDGGDANPTIECVDIALPAFRIQVTNASTDLPLPGVTITARESNTFEEILMEVSTSPGTYQGVIEREGSYTLVVEIDGFQTVITEAIPVVRLNDGCDTLDTQELSFALEEL</sequence>
<dbReference type="PROSITE" id="PS51257">
    <property type="entry name" value="PROKAR_LIPOPROTEIN"/>
    <property type="match status" value="1"/>
</dbReference>
<dbReference type="Gene3D" id="2.60.40.1120">
    <property type="entry name" value="Carboxypeptidase-like, regulatory domain"/>
    <property type="match status" value="1"/>
</dbReference>
<proteinExistence type="predicted"/>
<dbReference type="RefSeq" id="WP_379977262.1">
    <property type="nucleotide sequence ID" value="NZ_JBHSFV010000002.1"/>
</dbReference>
<name>A0ABV9HU91_9FLAO</name>
<dbReference type="InterPro" id="IPR008969">
    <property type="entry name" value="CarboxyPept-like_regulatory"/>
</dbReference>
<dbReference type="EMBL" id="JBHSFV010000002">
    <property type="protein sequence ID" value="MFC4633078.1"/>
    <property type="molecule type" value="Genomic_DNA"/>
</dbReference>
<evidence type="ECO:0000313" key="1">
    <source>
        <dbReference type="EMBL" id="MFC4633078.1"/>
    </source>
</evidence>
<evidence type="ECO:0000313" key="2">
    <source>
        <dbReference type="Proteomes" id="UP001596043"/>
    </source>
</evidence>
<reference evidence="2" key="1">
    <citation type="journal article" date="2019" name="Int. J. Syst. Evol. Microbiol.">
        <title>The Global Catalogue of Microorganisms (GCM) 10K type strain sequencing project: providing services to taxonomists for standard genome sequencing and annotation.</title>
        <authorList>
            <consortium name="The Broad Institute Genomics Platform"/>
            <consortium name="The Broad Institute Genome Sequencing Center for Infectious Disease"/>
            <person name="Wu L."/>
            <person name="Ma J."/>
        </authorList>
    </citation>
    <scope>NUCLEOTIDE SEQUENCE [LARGE SCALE GENOMIC DNA]</scope>
    <source>
        <strain evidence="2">YJ-61-S</strain>
    </source>
</reference>
<dbReference type="Proteomes" id="UP001596043">
    <property type="component" value="Unassembled WGS sequence"/>
</dbReference>
<accession>A0ABV9HU91</accession>